<protein>
    <submittedName>
        <fullName evidence="2">Uncharacterized protein</fullName>
    </submittedName>
</protein>
<sequence length="818" mass="91255">MMSITKGQPSVLLLLPFSNNKVRTDSSETETNEVVTRKFPILAVTRTKNDARSKSAPSYDVLANQHSLRPRKRFPKASSERISIVRTQGHEKKPSNLRAKSEYRINLTPKGKPETVSIYINDINEQTISRNFVELDSDPTPRTYLLGPCRLSQNKIRSFQKPEFQSGQGPKSELNTGQGHSQKADVHLLRSSPSPGELELNKFKFTPDRLAGSEGPQKPPRLKLNVNQLPRSKTPISENDPDKLNIKHVIAFLETSDPDFESDECKHENQGTALIVPGASFQQPNPNNVSLVNESNSSAKNGQRHVLITPDSVNLANNATTKHALLLGKPHKVAPHRHPQVRPKSYAPGIVEKSDCQENPVEGTLKVSEGDFKVSTANSGQFDKQEKRFKSHSVTSAGHHHHHPHKQGSDTLNGTTADNRPFRLHRFLTLVPGDPSCKHKQVSDEHDTITCTTTEDSFSKLFHSSAEAHSSMHHLTSEDRAGFRRSESDKKFSPTRLDAVHFLSRFNVSKQLRPHLPDVAHHGSARERTNVICLPTAHYEPDSDEEGLPPVPISRNKTTFATTHSRDNTMLSMNRDNTMLSINRDKIMLSTQVRENSMLSTLDMDHSMLSTQDRNKTTLSSQDRVLVLRTTCKDNDEIVGRSKTSLSRSSNGRADASLLRPSSEKIPPSAPTPFQHSHFTDTYTTTQESNPHASNGTSSSVTSLLPDQSMYNGNPLVKCPVSISTQQVLSYVTTSSSQLPRARDTAFVTQHGLDSPKVTSPADANDRDKSTLLYRFDQPKNLKDFPQEHIKLSLRKERDRPSGHTYMTDMEGFPECQN</sequence>
<reference evidence="2 3" key="1">
    <citation type="submission" date="2024-04" db="EMBL/GenBank/DDBJ databases">
        <authorList>
            <consortium name="Genoscope - CEA"/>
            <person name="William W."/>
        </authorList>
    </citation>
    <scope>NUCLEOTIDE SEQUENCE [LARGE SCALE GENOMIC DNA]</scope>
</reference>
<proteinExistence type="predicted"/>
<evidence type="ECO:0000313" key="3">
    <source>
        <dbReference type="Proteomes" id="UP001497497"/>
    </source>
</evidence>
<evidence type="ECO:0000256" key="1">
    <source>
        <dbReference type="SAM" id="MobiDB-lite"/>
    </source>
</evidence>
<gene>
    <name evidence="2" type="ORF">GSLYS_00020747001</name>
</gene>
<name>A0AAV2IKF4_LYMST</name>
<feature type="compositionally biased region" description="Polar residues" evidence="1">
    <location>
        <begin position="672"/>
        <end position="707"/>
    </location>
</feature>
<feature type="compositionally biased region" description="Polar residues" evidence="1">
    <location>
        <begin position="642"/>
        <end position="652"/>
    </location>
</feature>
<comment type="caution">
    <text evidence="2">The sequence shown here is derived from an EMBL/GenBank/DDBJ whole genome shotgun (WGS) entry which is preliminary data.</text>
</comment>
<feature type="region of interest" description="Disordered" evidence="1">
    <location>
        <begin position="468"/>
        <end position="487"/>
    </location>
</feature>
<organism evidence="2 3">
    <name type="scientific">Lymnaea stagnalis</name>
    <name type="common">Great pond snail</name>
    <name type="synonym">Helix stagnalis</name>
    <dbReference type="NCBI Taxonomy" id="6523"/>
    <lineage>
        <taxon>Eukaryota</taxon>
        <taxon>Metazoa</taxon>
        <taxon>Spiralia</taxon>
        <taxon>Lophotrochozoa</taxon>
        <taxon>Mollusca</taxon>
        <taxon>Gastropoda</taxon>
        <taxon>Heterobranchia</taxon>
        <taxon>Euthyneura</taxon>
        <taxon>Panpulmonata</taxon>
        <taxon>Hygrophila</taxon>
        <taxon>Lymnaeoidea</taxon>
        <taxon>Lymnaeidae</taxon>
        <taxon>Lymnaea</taxon>
    </lineage>
</organism>
<dbReference type="Proteomes" id="UP001497497">
    <property type="component" value="Unassembled WGS sequence"/>
</dbReference>
<dbReference type="EMBL" id="CAXITT010000975">
    <property type="protein sequence ID" value="CAL1547422.1"/>
    <property type="molecule type" value="Genomic_DNA"/>
</dbReference>
<feature type="region of interest" description="Disordered" evidence="1">
    <location>
        <begin position="377"/>
        <end position="417"/>
    </location>
</feature>
<feature type="region of interest" description="Disordered" evidence="1">
    <location>
        <begin position="796"/>
        <end position="818"/>
    </location>
</feature>
<accession>A0AAV2IKF4</accession>
<feature type="region of interest" description="Disordered" evidence="1">
    <location>
        <begin position="162"/>
        <end position="200"/>
    </location>
</feature>
<feature type="compositionally biased region" description="Basic and acidic residues" evidence="1">
    <location>
        <begin position="475"/>
        <end position="487"/>
    </location>
</feature>
<feature type="compositionally biased region" description="Polar residues" evidence="1">
    <location>
        <begin position="162"/>
        <end position="181"/>
    </location>
</feature>
<feature type="region of interest" description="Disordered" evidence="1">
    <location>
        <begin position="641"/>
        <end position="707"/>
    </location>
</feature>
<keyword evidence="3" id="KW-1185">Reference proteome</keyword>
<dbReference type="AlphaFoldDB" id="A0AAV2IKF4"/>
<evidence type="ECO:0000313" key="2">
    <source>
        <dbReference type="EMBL" id="CAL1547422.1"/>
    </source>
</evidence>